<dbReference type="AlphaFoldDB" id="A0A916TWY0"/>
<dbReference type="InterPro" id="IPR010239">
    <property type="entry name" value="CHP02001"/>
</dbReference>
<keyword evidence="1" id="KW-0732">Signal</keyword>
<gene>
    <name evidence="2" type="ORF">GCM10010994_01860</name>
</gene>
<comment type="caution">
    <text evidence="2">The sequence shown here is derived from an EMBL/GenBank/DDBJ whole genome shotgun (WGS) entry which is preliminary data.</text>
</comment>
<evidence type="ECO:0000313" key="3">
    <source>
        <dbReference type="Proteomes" id="UP000637002"/>
    </source>
</evidence>
<feature type="chain" id="PRO_5037989137" description="Porin" evidence="1">
    <location>
        <begin position="27"/>
        <end position="323"/>
    </location>
</feature>
<sequence length="323" mass="35148">MFKTRRILGCFAAIAGATLLAGNVAAADLEVPAAAPATPDVPFELLFGVKGTTNYIFRGISQSNNKPVIQGYAEAQFFNNFLYAGFFYSKVDLVTKPSCECDFTAGIRPKFGPLTFDFGYILYGYPNERRLLSPDYTTYTNYLTGASFDAPIYLTPKNTDFGEVHAAVTYNAHDTYILGAGVYYAWNWLGTGAPGTYVNATAKYNVPEGFLGFMPSGLSVSGELGYYDLGYVNSRLAVTSYGTPLKLKSYTTWNVGAAYTYKNLTLDLRYYDTNLNKGDCYLNTSDPQGTATGSGQSKWCGAAFVATLSADFTLSGLKDLLPR</sequence>
<reference evidence="2" key="2">
    <citation type="submission" date="2020-09" db="EMBL/GenBank/DDBJ databases">
        <authorList>
            <person name="Sun Q."/>
            <person name="Zhou Y."/>
        </authorList>
    </citation>
    <scope>NUCLEOTIDE SEQUENCE</scope>
    <source>
        <strain evidence="2">CGMCC 1.12919</strain>
    </source>
</reference>
<feature type="signal peptide" evidence="1">
    <location>
        <begin position="1"/>
        <end position="26"/>
    </location>
</feature>
<dbReference type="NCBIfam" id="TIGR02001">
    <property type="entry name" value="gcw_chp"/>
    <property type="match status" value="1"/>
</dbReference>
<dbReference type="Pfam" id="PF09694">
    <property type="entry name" value="Gcw_chp"/>
    <property type="match status" value="1"/>
</dbReference>
<evidence type="ECO:0000256" key="1">
    <source>
        <dbReference type="SAM" id="SignalP"/>
    </source>
</evidence>
<protein>
    <recommendedName>
        <fullName evidence="4">Porin</fullName>
    </recommendedName>
</protein>
<organism evidence="2 3">
    <name type="scientific">Chelatococcus reniformis</name>
    <dbReference type="NCBI Taxonomy" id="1494448"/>
    <lineage>
        <taxon>Bacteria</taxon>
        <taxon>Pseudomonadati</taxon>
        <taxon>Pseudomonadota</taxon>
        <taxon>Alphaproteobacteria</taxon>
        <taxon>Hyphomicrobiales</taxon>
        <taxon>Chelatococcaceae</taxon>
        <taxon>Chelatococcus</taxon>
    </lineage>
</organism>
<name>A0A916TWY0_9HYPH</name>
<keyword evidence="3" id="KW-1185">Reference proteome</keyword>
<accession>A0A916TWY0</accession>
<dbReference type="EMBL" id="BMGG01000001">
    <property type="protein sequence ID" value="GGC46333.1"/>
    <property type="molecule type" value="Genomic_DNA"/>
</dbReference>
<evidence type="ECO:0008006" key="4">
    <source>
        <dbReference type="Google" id="ProtNLM"/>
    </source>
</evidence>
<evidence type="ECO:0000313" key="2">
    <source>
        <dbReference type="EMBL" id="GGC46333.1"/>
    </source>
</evidence>
<dbReference type="RefSeq" id="WP_188607255.1">
    <property type="nucleotide sequence ID" value="NZ_BMGG01000001.1"/>
</dbReference>
<reference evidence="2" key="1">
    <citation type="journal article" date="2014" name="Int. J. Syst. Evol. Microbiol.">
        <title>Complete genome sequence of Corynebacterium casei LMG S-19264T (=DSM 44701T), isolated from a smear-ripened cheese.</title>
        <authorList>
            <consortium name="US DOE Joint Genome Institute (JGI-PGF)"/>
            <person name="Walter F."/>
            <person name="Albersmeier A."/>
            <person name="Kalinowski J."/>
            <person name="Ruckert C."/>
        </authorList>
    </citation>
    <scope>NUCLEOTIDE SEQUENCE</scope>
    <source>
        <strain evidence="2">CGMCC 1.12919</strain>
    </source>
</reference>
<dbReference type="Proteomes" id="UP000637002">
    <property type="component" value="Unassembled WGS sequence"/>
</dbReference>
<proteinExistence type="predicted"/>